<dbReference type="PANTHER" id="PTHR43284">
    <property type="entry name" value="ASPARAGINE SYNTHETASE (GLUTAMINE-HYDROLYZING)"/>
    <property type="match status" value="1"/>
</dbReference>
<dbReference type="EC" id="6.3.5.4" evidence="3"/>
<keyword evidence="10" id="KW-1185">Reference proteome</keyword>
<evidence type="ECO:0000256" key="2">
    <source>
        <dbReference type="ARBA" id="ARBA00005752"/>
    </source>
</evidence>
<protein>
    <recommendedName>
        <fullName evidence="3">asparagine synthase (glutamine-hydrolyzing)</fullName>
        <ecNumber evidence="3">6.3.5.4</ecNumber>
    </recommendedName>
</protein>
<evidence type="ECO:0000259" key="8">
    <source>
        <dbReference type="PROSITE" id="PS51278"/>
    </source>
</evidence>
<dbReference type="CDD" id="cd00712">
    <property type="entry name" value="AsnB"/>
    <property type="match status" value="1"/>
</dbReference>
<sequence>MCGIAGVINFQETHFKDELLHEMASFLNERGPDNKQFWKDKHVGLAHTRLSIIDLSSEANQPFSIDNSSVISFNGEIYNFRELRNELIKHGHKFRTDSDTEVLLHGYSKWGINGLLERIDGMFAFALYDIQKGKVFLVRDFFGKKPLYYYSTTSGVKFSSDIRSIWSLEKNTLTLNYESIDYYLLELTVPQPQTIWEDIFQVEPGAYLTIDLVKETVKPTKYWSLEVTQDKLSLSRSELLEQTENMIVKAILKRTVSDVPIGCFLSGGIDSGLVVSLLAQNTTQKIKTFSIGLSDEYLNELPEARIVAGRYDTDHYEIILEPQVLEILPELVSYYGEPFADSSMVPTYYVTKALNQNVKVALSGDGGDELFGGYNDYNIAFKTERFYQTHTSSLARNLKVAWSKVHSRFTQSENLGSCVEYASWEGSRRLNRQISFQYDSIDQVYGKNFMVTAKGYAKRRLNEIWSNASNQSIVDTLLLASLQTRLLNDYLVKVDRASMKNSLEVRSPFLDKDLAKFAFSLPHQMKFQHGTNKYILKHLATKHVDENILKRPKRGFGIPIHQWFKGDRLSLVSDMIFSSPLKNQDILNFSYIENILKEHRESKWDHSSRIWSVLCLALWFEKFKAV</sequence>
<evidence type="ECO:0000256" key="3">
    <source>
        <dbReference type="ARBA" id="ARBA00012737"/>
    </source>
</evidence>
<comment type="similarity">
    <text evidence="2">Belongs to the asparagine synthetase family.</text>
</comment>
<dbReference type="Gene3D" id="3.40.50.620">
    <property type="entry name" value="HUPs"/>
    <property type="match status" value="2"/>
</dbReference>
<dbReference type="InterPro" id="IPR014729">
    <property type="entry name" value="Rossmann-like_a/b/a_fold"/>
</dbReference>
<keyword evidence="4" id="KW-0547">Nucleotide-binding</keyword>
<dbReference type="EMBL" id="JAUJEA010000023">
    <property type="protein sequence ID" value="MDN5205660.1"/>
    <property type="molecule type" value="Genomic_DNA"/>
</dbReference>
<dbReference type="RefSeq" id="WP_346755680.1">
    <property type="nucleotide sequence ID" value="NZ_JAUJEA010000023.1"/>
</dbReference>
<reference evidence="9" key="1">
    <citation type="submission" date="2023-06" db="EMBL/GenBank/DDBJ databases">
        <title>Genomic of Parafulvivirga corallium.</title>
        <authorList>
            <person name="Wang G."/>
        </authorList>
    </citation>
    <scope>NUCLEOTIDE SEQUENCE</scope>
    <source>
        <strain evidence="9">BMA10</strain>
    </source>
</reference>
<dbReference type="Pfam" id="PF00733">
    <property type="entry name" value="Asn_synthase"/>
    <property type="match status" value="1"/>
</dbReference>
<evidence type="ECO:0000256" key="7">
    <source>
        <dbReference type="ARBA" id="ARBA00048741"/>
    </source>
</evidence>
<dbReference type="InterPro" id="IPR051786">
    <property type="entry name" value="ASN_synthetase/amidase"/>
</dbReference>
<dbReference type="InterPro" id="IPR033738">
    <property type="entry name" value="AsnB_N"/>
</dbReference>
<dbReference type="InterPro" id="IPR017932">
    <property type="entry name" value="GATase_2_dom"/>
</dbReference>
<evidence type="ECO:0000256" key="5">
    <source>
        <dbReference type="ARBA" id="ARBA00022840"/>
    </source>
</evidence>
<evidence type="ECO:0000313" key="10">
    <source>
        <dbReference type="Proteomes" id="UP001172082"/>
    </source>
</evidence>
<dbReference type="PROSITE" id="PS51278">
    <property type="entry name" value="GATASE_TYPE_2"/>
    <property type="match status" value="1"/>
</dbReference>
<keyword evidence="9" id="KW-0436">Ligase</keyword>
<dbReference type="InterPro" id="IPR006426">
    <property type="entry name" value="Asn_synth_AEB"/>
</dbReference>
<evidence type="ECO:0000256" key="4">
    <source>
        <dbReference type="ARBA" id="ARBA00022741"/>
    </source>
</evidence>
<dbReference type="Proteomes" id="UP001172082">
    <property type="component" value="Unassembled WGS sequence"/>
</dbReference>
<keyword evidence="5" id="KW-0067">ATP-binding</keyword>
<dbReference type="Gene3D" id="3.60.20.10">
    <property type="entry name" value="Glutamine Phosphoribosylpyrophosphate, subunit 1, domain 1"/>
    <property type="match status" value="1"/>
</dbReference>
<accession>A0ABT8KXZ5</accession>
<gene>
    <name evidence="9" type="primary">asnB</name>
    <name evidence="9" type="ORF">QQ008_30025</name>
</gene>
<organism evidence="9 10">
    <name type="scientific">Splendidivirga corallicola</name>
    <dbReference type="NCBI Taxonomy" id="3051826"/>
    <lineage>
        <taxon>Bacteria</taxon>
        <taxon>Pseudomonadati</taxon>
        <taxon>Bacteroidota</taxon>
        <taxon>Cytophagia</taxon>
        <taxon>Cytophagales</taxon>
        <taxon>Splendidivirgaceae</taxon>
        <taxon>Splendidivirga</taxon>
    </lineage>
</organism>
<dbReference type="InterPro" id="IPR029055">
    <property type="entry name" value="Ntn_hydrolases_N"/>
</dbReference>
<dbReference type="PANTHER" id="PTHR43284:SF1">
    <property type="entry name" value="ASPARAGINE SYNTHETASE"/>
    <property type="match status" value="1"/>
</dbReference>
<evidence type="ECO:0000256" key="1">
    <source>
        <dbReference type="ARBA" id="ARBA00005187"/>
    </source>
</evidence>
<dbReference type="SUPFAM" id="SSF56235">
    <property type="entry name" value="N-terminal nucleophile aminohydrolases (Ntn hydrolases)"/>
    <property type="match status" value="1"/>
</dbReference>
<comment type="caution">
    <text evidence="9">The sequence shown here is derived from an EMBL/GenBank/DDBJ whole genome shotgun (WGS) entry which is preliminary data.</text>
</comment>
<dbReference type="CDD" id="cd01991">
    <property type="entry name" value="Asn_synthase_B_C"/>
    <property type="match status" value="1"/>
</dbReference>
<dbReference type="InterPro" id="IPR001962">
    <property type="entry name" value="Asn_synthase"/>
</dbReference>
<dbReference type="Pfam" id="PF13522">
    <property type="entry name" value="GATase_6"/>
    <property type="match status" value="1"/>
</dbReference>
<comment type="catalytic activity">
    <reaction evidence="7">
        <text>L-aspartate + L-glutamine + ATP + H2O = L-asparagine + L-glutamate + AMP + diphosphate + H(+)</text>
        <dbReference type="Rhea" id="RHEA:12228"/>
        <dbReference type="ChEBI" id="CHEBI:15377"/>
        <dbReference type="ChEBI" id="CHEBI:15378"/>
        <dbReference type="ChEBI" id="CHEBI:29985"/>
        <dbReference type="ChEBI" id="CHEBI:29991"/>
        <dbReference type="ChEBI" id="CHEBI:30616"/>
        <dbReference type="ChEBI" id="CHEBI:33019"/>
        <dbReference type="ChEBI" id="CHEBI:58048"/>
        <dbReference type="ChEBI" id="CHEBI:58359"/>
        <dbReference type="ChEBI" id="CHEBI:456215"/>
        <dbReference type="EC" id="6.3.5.4"/>
    </reaction>
</comment>
<keyword evidence="6" id="KW-0315">Glutamine amidotransferase</keyword>
<dbReference type="SUPFAM" id="SSF52402">
    <property type="entry name" value="Adenine nucleotide alpha hydrolases-like"/>
    <property type="match status" value="1"/>
</dbReference>
<comment type="pathway">
    <text evidence="1">Amino-acid biosynthesis; L-asparagine biosynthesis; L-asparagine from L-aspartate (L-Gln route): step 1/1.</text>
</comment>
<evidence type="ECO:0000313" key="9">
    <source>
        <dbReference type="EMBL" id="MDN5205660.1"/>
    </source>
</evidence>
<dbReference type="PIRSF" id="PIRSF001589">
    <property type="entry name" value="Asn_synthetase_glu-h"/>
    <property type="match status" value="1"/>
</dbReference>
<proteinExistence type="inferred from homology"/>
<dbReference type="NCBIfam" id="TIGR01536">
    <property type="entry name" value="asn_synth_AEB"/>
    <property type="match status" value="1"/>
</dbReference>
<feature type="domain" description="Glutamine amidotransferase type-2" evidence="8">
    <location>
        <begin position="2"/>
        <end position="213"/>
    </location>
</feature>
<name>A0ABT8KXZ5_9BACT</name>
<dbReference type="GO" id="GO:0004066">
    <property type="term" value="F:asparagine synthase (glutamine-hydrolyzing) activity"/>
    <property type="evidence" value="ECO:0007669"/>
    <property type="project" value="UniProtKB-EC"/>
</dbReference>
<evidence type="ECO:0000256" key="6">
    <source>
        <dbReference type="ARBA" id="ARBA00022962"/>
    </source>
</evidence>